<gene>
    <name evidence="1" type="ORF">HCUR_01009</name>
</gene>
<name>A0A2S5R895_9PROT</name>
<dbReference type="AlphaFoldDB" id="A0A2S5R895"/>
<dbReference type="EMBL" id="PHHC01000095">
    <property type="protein sequence ID" value="PPE03538.1"/>
    <property type="molecule type" value="Genomic_DNA"/>
</dbReference>
<keyword evidence="2" id="KW-1185">Reference proteome</keyword>
<proteinExistence type="predicted"/>
<evidence type="ECO:0000313" key="2">
    <source>
        <dbReference type="Proteomes" id="UP000239425"/>
    </source>
</evidence>
<accession>A0A2S5R895</accession>
<evidence type="ECO:0000313" key="1">
    <source>
        <dbReference type="EMBL" id="PPE03538.1"/>
    </source>
</evidence>
<sequence>MDRKYRMNTLGKEEVSKPKARLGRKKTINLNQLKMYFESKT</sequence>
<dbReference type="Proteomes" id="UP000239425">
    <property type="component" value="Unassembled WGS sequence"/>
</dbReference>
<reference evidence="1 2" key="1">
    <citation type="submission" date="2017-11" db="EMBL/GenBank/DDBJ databases">
        <title>Comparative genomic analysis of Holospora spp., intranuclear symbionts of paramecia.</title>
        <authorList>
            <person name="Garushyants S.K."/>
            <person name="Beliavskaya A."/>
            <person name="Malko D.B."/>
            <person name="Logacheva M.D."/>
            <person name="Rautian M.S."/>
            <person name="Gelfand M.S."/>
        </authorList>
    </citation>
    <scope>NUCLEOTIDE SEQUENCE [LARGE SCALE GENOMIC DNA]</scope>
    <source>
        <strain evidence="2">02AZ16</strain>
    </source>
</reference>
<comment type="caution">
    <text evidence="1">The sequence shown here is derived from an EMBL/GenBank/DDBJ whole genome shotgun (WGS) entry which is preliminary data.</text>
</comment>
<organism evidence="1 2">
    <name type="scientific">Holospora curviuscula</name>
    <dbReference type="NCBI Taxonomy" id="1082868"/>
    <lineage>
        <taxon>Bacteria</taxon>
        <taxon>Pseudomonadati</taxon>
        <taxon>Pseudomonadota</taxon>
        <taxon>Alphaproteobacteria</taxon>
        <taxon>Holosporales</taxon>
        <taxon>Holosporaceae</taxon>
        <taxon>Holospora</taxon>
    </lineage>
</organism>
<protein>
    <submittedName>
        <fullName evidence="1">Uncharacterized protein</fullName>
    </submittedName>
</protein>